<evidence type="ECO:0000313" key="2">
    <source>
        <dbReference type="EMBL" id="WFD11987.1"/>
    </source>
</evidence>
<feature type="domain" description="IstB-like ATP-binding" evidence="1">
    <location>
        <begin position="17"/>
        <end position="194"/>
    </location>
</feature>
<reference evidence="2 3" key="1">
    <citation type="submission" date="2023-03" db="EMBL/GenBank/DDBJ databases">
        <title>Complete genome sequence of Tepidibacter sp. SWIR-1, isolated from a deep-sea hydrothermal vent.</title>
        <authorList>
            <person name="Li X."/>
        </authorList>
    </citation>
    <scope>NUCLEOTIDE SEQUENCE [LARGE SCALE GENOMIC DNA]</scope>
    <source>
        <strain evidence="2 3">SWIR-1</strain>
    </source>
</reference>
<dbReference type="Pfam" id="PF01695">
    <property type="entry name" value="IstB_IS21"/>
    <property type="match status" value="1"/>
</dbReference>
<dbReference type="PANTHER" id="PTHR30050">
    <property type="entry name" value="CHROMOSOMAL REPLICATION INITIATOR PROTEIN DNAA"/>
    <property type="match status" value="1"/>
</dbReference>
<keyword evidence="2" id="KW-0067">ATP-binding</keyword>
<dbReference type="Proteomes" id="UP001222800">
    <property type="component" value="Chromosome"/>
</dbReference>
<dbReference type="SUPFAM" id="SSF52540">
    <property type="entry name" value="P-loop containing nucleoside triphosphate hydrolases"/>
    <property type="match status" value="1"/>
</dbReference>
<evidence type="ECO:0000313" key="3">
    <source>
        <dbReference type="Proteomes" id="UP001222800"/>
    </source>
</evidence>
<dbReference type="EMBL" id="CP120733">
    <property type="protein sequence ID" value="WFD11987.1"/>
    <property type="molecule type" value="Genomic_DNA"/>
</dbReference>
<gene>
    <name evidence="2" type="ORF">P4S50_07890</name>
</gene>
<evidence type="ECO:0000259" key="1">
    <source>
        <dbReference type="Pfam" id="PF01695"/>
    </source>
</evidence>
<sequence length="233" mass="26881">MKNLTGSSKSREYDCPKCKDREMIYNPKLDAMVFCECRERKEYERILKNSGISEAFRQKTLKNYKATNEVTVKSKGMALDYIKEFDGKISIGFLGQVGAGKTHLSIAIANALMSRDVGVLYMQYRESITALKQNMIDEYYYQREISKYKNATVLLIDDLFKGKITETDINIMFEIINYRYLKGAPMIVSSEYTSDKLLKIDEAIGSRIIEQCDGRMIEFVGKSFNHRLNKRAI</sequence>
<dbReference type="RefSeq" id="WP_277734225.1">
    <property type="nucleotide sequence ID" value="NZ_CP120733.1"/>
</dbReference>
<keyword evidence="2" id="KW-0547">Nucleotide-binding</keyword>
<dbReference type="InterPro" id="IPR002611">
    <property type="entry name" value="IstB_ATP-bd"/>
</dbReference>
<proteinExistence type="predicted"/>
<name>A0ABY8EGA9_9FIRM</name>
<dbReference type="Gene3D" id="3.40.50.300">
    <property type="entry name" value="P-loop containing nucleotide triphosphate hydrolases"/>
    <property type="match status" value="1"/>
</dbReference>
<dbReference type="PANTHER" id="PTHR30050:SF10">
    <property type="entry name" value="PHAGE-LIKE ELEMENT PBSX PROTEIN XKDC"/>
    <property type="match status" value="1"/>
</dbReference>
<keyword evidence="3" id="KW-1185">Reference proteome</keyword>
<dbReference type="GO" id="GO:0005524">
    <property type="term" value="F:ATP binding"/>
    <property type="evidence" value="ECO:0007669"/>
    <property type="project" value="UniProtKB-KW"/>
</dbReference>
<accession>A0ABY8EGA9</accession>
<organism evidence="2 3">
    <name type="scientific">Tepidibacter hydrothermalis</name>
    <dbReference type="NCBI Taxonomy" id="3036126"/>
    <lineage>
        <taxon>Bacteria</taxon>
        <taxon>Bacillati</taxon>
        <taxon>Bacillota</taxon>
        <taxon>Clostridia</taxon>
        <taxon>Peptostreptococcales</taxon>
        <taxon>Peptostreptococcaceae</taxon>
        <taxon>Tepidibacter</taxon>
    </lineage>
</organism>
<protein>
    <submittedName>
        <fullName evidence="2">ATP-binding protein</fullName>
    </submittedName>
</protein>
<dbReference type="InterPro" id="IPR027417">
    <property type="entry name" value="P-loop_NTPase"/>
</dbReference>